<dbReference type="Proteomes" id="UP000018300">
    <property type="component" value="Unassembled WGS sequence"/>
</dbReference>
<protein>
    <recommendedName>
        <fullName evidence="11 12">ATP synthase subunit a</fullName>
    </recommendedName>
    <alternativeName>
        <fullName evidence="11">ATP synthase F0 sector subunit a</fullName>
    </alternativeName>
    <alternativeName>
        <fullName evidence="11">F-ATPase subunit 6</fullName>
    </alternativeName>
</protein>
<dbReference type="InterPro" id="IPR045082">
    <property type="entry name" value="ATP_syn_F0_a_bact/chloroplast"/>
</dbReference>
<dbReference type="PROSITE" id="PS00449">
    <property type="entry name" value="ATPASE_A"/>
    <property type="match status" value="1"/>
</dbReference>
<keyword evidence="3 11" id="KW-0813">Transport</keyword>
<dbReference type="NCBIfam" id="TIGR01131">
    <property type="entry name" value="ATP_synt_6_or_A"/>
    <property type="match status" value="1"/>
</dbReference>
<dbReference type="InterPro" id="IPR023011">
    <property type="entry name" value="ATP_synth_F0_asu_AS"/>
</dbReference>
<feature type="transmembrane region" description="Helical" evidence="11">
    <location>
        <begin position="218"/>
        <end position="236"/>
    </location>
</feature>
<dbReference type="EMBL" id="CAYU010000017">
    <property type="protein sequence ID" value="CCY75771.1"/>
    <property type="molecule type" value="Genomic_DNA"/>
</dbReference>
<proteinExistence type="inferred from homology"/>
<accession>R5LRN5</accession>
<dbReference type="GO" id="GO:0005886">
    <property type="term" value="C:plasma membrane"/>
    <property type="evidence" value="ECO:0007669"/>
    <property type="project" value="UniProtKB-SubCell"/>
</dbReference>
<gene>
    <name evidence="11" type="primary">atpB</name>
    <name evidence="13" type="ORF">BN569_01713</name>
</gene>
<dbReference type="PANTHER" id="PTHR42823:SF3">
    <property type="entry name" value="ATP SYNTHASE SUBUNIT A, CHLOROPLASTIC"/>
    <property type="match status" value="1"/>
</dbReference>
<keyword evidence="9 11" id="KW-0472">Membrane</keyword>
<feature type="transmembrane region" description="Helical" evidence="11">
    <location>
        <begin position="100"/>
        <end position="120"/>
    </location>
</feature>
<evidence type="ECO:0000256" key="12">
    <source>
        <dbReference type="RuleBase" id="RU000483"/>
    </source>
</evidence>
<keyword evidence="4 11" id="KW-0138">CF(0)</keyword>
<evidence type="ECO:0000256" key="10">
    <source>
        <dbReference type="ARBA" id="ARBA00023310"/>
    </source>
</evidence>
<reference evidence="13" key="1">
    <citation type="submission" date="2012-11" db="EMBL/GenBank/DDBJ databases">
        <title>Dependencies among metagenomic species, viruses, plasmids and units of genetic variation.</title>
        <authorList>
            <person name="Nielsen H.B."/>
            <person name="Almeida M."/>
            <person name="Juncker A.S."/>
            <person name="Rasmussen S."/>
            <person name="Li J."/>
            <person name="Sunagawa S."/>
            <person name="Plichta D."/>
            <person name="Gautier L."/>
            <person name="Le Chatelier E."/>
            <person name="Peletier E."/>
            <person name="Bonde I."/>
            <person name="Nielsen T."/>
            <person name="Manichanh C."/>
            <person name="Arumugam M."/>
            <person name="Batto J."/>
            <person name="Santos M.B.Q.D."/>
            <person name="Blom N."/>
            <person name="Borruel N."/>
            <person name="Burgdorf K.S."/>
            <person name="Boumezbeur F."/>
            <person name="Casellas F."/>
            <person name="Dore J."/>
            <person name="Guarner F."/>
            <person name="Hansen T."/>
            <person name="Hildebrand F."/>
            <person name="Kaas R.S."/>
            <person name="Kennedy S."/>
            <person name="Kristiansen K."/>
            <person name="Kultima J.R."/>
            <person name="Leonard P."/>
            <person name="Levenez F."/>
            <person name="Lund O."/>
            <person name="Moumen B."/>
            <person name="Le Paslier D."/>
            <person name="Pons N."/>
            <person name="Pedersen O."/>
            <person name="Prifti E."/>
            <person name="Qin J."/>
            <person name="Raes J."/>
            <person name="Tap J."/>
            <person name="Tims S."/>
            <person name="Ussery D.W."/>
            <person name="Yamada T."/>
            <person name="MetaHit consortium"/>
            <person name="Renault P."/>
            <person name="Sicheritz-Ponten T."/>
            <person name="Bork P."/>
            <person name="Wang J."/>
            <person name="Brunak S."/>
            <person name="Ehrlich S.D."/>
        </authorList>
    </citation>
    <scope>NUCLEOTIDE SEQUENCE [LARGE SCALE GENOMIC DNA]</scope>
</reference>
<evidence type="ECO:0000256" key="11">
    <source>
        <dbReference type="HAMAP-Rule" id="MF_01393"/>
    </source>
</evidence>
<dbReference type="PRINTS" id="PR00123">
    <property type="entry name" value="ATPASEA"/>
</dbReference>
<dbReference type="HAMAP" id="MF_01393">
    <property type="entry name" value="ATP_synth_a_bact"/>
    <property type="match status" value="1"/>
</dbReference>
<sequence>MTEMLSGMVLAAKDVDFYIKGLVKYKLFGQELWITTTHVGLFIVSVILIILMIVGHRIIVKADPMAKPKGLQNVLELFVSTIDNLVESIMGSNGKRFRNWICAIFMFILFCNISGLFGLRPPTADYGVTFPLGIITFLIIQINGIKAKKIQHFTNLFKPNPVLFPINLIGEVAVPLSLSLRLFGNIMSGTILMGLIYGLLPTVLTIGIPSVIHVYCDIFSGAIQTYVFCMLTMVYVNDKIAD</sequence>
<keyword evidence="11" id="KW-1003">Cell membrane</keyword>
<evidence type="ECO:0000313" key="14">
    <source>
        <dbReference type="Proteomes" id="UP000018300"/>
    </source>
</evidence>
<feature type="transmembrane region" description="Helical" evidence="11">
    <location>
        <begin position="191"/>
        <end position="212"/>
    </location>
</feature>
<comment type="similarity">
    <text evidence="2 11 12">Belongs to the ATPase A chain family.</text>
</comment>
<feature type="transmembrane region" description="Helical" evidence="11">
    <location>
        <begin position="126"/>
        <end position="145"/>
    </location>
</feature>
<dbReference type="Pfam" id="PF00119">
    <property type="entry name" value="ATP-synt_A"/>
    <property type="match status" value="1"/>
</dbReference>
<dbReference type="GO" id="GO:0045259">
    <property type="term" value="C:proton-transporting ATP synthase complex"/>
    <property type="evidence" value="ECO:0007669"/>
    <property type="project" value="UniProtKB-KW"/>
</dbReference>
<evidence type="ECO:0000256" key="7">
    <source>
        <dbReference type="ARBA" id="ARBA00022989"/>
    </source>
</evidence>
<evidence type="ECO:0000313" key="13">
    <source>
        <dbReference type="EMBL" id="CCY75771.1"/>
    </source>
</evidence>
<organism evidence="13 14">
    <name type="scientific">Eshraghiella crossota CAG:259</name>
    <dbReference type="NCBI Taxonomy" id="1263062"/>
    <lineage>
        <taxon>Bacteria</taxon>
        <taxon>Bacillati</taxon>
        <taxon>Bacillota</taxon>
        <taxon>Clostridia</taxon>
        <taxon>Lachnospirales</taxon>
        <taxon>Lachnospiraceae</taxon>
        <taxon>Eshraghiella</taxon>
    </lineage>
</organism>
<feature type="transmembrane region" description="Helical" evidence="11">
    <location>
        <begin position="32"/>
        <end position="55"/>
    </location>
</feature>
<keyword evidence="8 11" id="KW-0406">Ion transport</keyword>
<dbReference type="Gene3D" id="1.20.120.220">
    <property type="entry name" value="ATP synthase, F0 complex, subunit A"/>
    <property type="match status" value="1"/>
</dbReference>
<evidence type="ECO:0000256" key="8">
    <source>
        <dbReference type="ARBA" id="ARBA00023065"/>
    </source>
</evidence>
<comment type="function">
    <text evidence="11 12">Key component of the proton channel; it plays a direct role in the translocation of protons across the membrane.</text>
</comment>
<dbReference type="InterPro" id="IPR035908">
    <property type="entry name" value="F0_ATP_A_sf"/>
</dbReference>
<dbReference type="SUPFAM" id="SSF81336">
    <property type="entry name" value="F1F0 ATP synthase subunit A"/>
    <property type="match status" value="1"/>
</dbReference>
<name>R5LRN5_9FIRM</name>
<dbReference type="CDD" id="cd00310">
    <property type="entry name" value="ATP-synt_Fo_a_6"/>
    <property type="match status" value="1"/>
</dbReference>
<evidence type="ECO:0000256" key="2">
    <source>
        <dbReference type="ARBA" id="ARBA00006810"/>
    </source>
</evidence>
<dbReference type="GO" id="GO:0042777">
    <property type="term" value="P:proton motive force-driven plasma membrane ATP synthesis"/>
    <property type="evidence" value="ECO:0007669"/>
    <property type="project" value="TreeGrafter"/>
</dbReference>
<dbReference type="AlphaFoldDB" id="R5LRN5"/>
<comment type="subcellular location">
    <subcellularLocation>
        <location evidence="11 12">Cell membrane</location>
        <topology evidence="11 12">Multi-pass membrane protein</topology>
    </subcellularLocation>
    <subcellularLocation>
        <location evidence="1">Membrane</location>
        <topology evidence="1">Multi-pass membrane protein</topology>
    </subcellularLocation>
</comment>
<keyword evidence="5 11" id="KW-0812">Transmembrane</keyword>
<evidence type="ECO:0000256" key="6">
    <source>
        <dbReference type="ARBA" id="ARBA00022781"/>
    </source>
</evidence>
<evidence type="ECO:0000256" key="3">
    <source>
        <dbReference type="ARBA" id="ARBA00022448"/>
    </source>
</evidence>
<evidence type="ECO:0000256" key="5">
    <source>
        <dbReference type="ARBA" id="ARBA00022692"/>
    </source>
</evidence>
<dbReference type="InterPro" id="IPR000568">
    <property type="entry name" value="ATP_synth_F0_asu"/>
</dbReference>
<evidence type="ECO:0000256" key="9">
    <source>
        <dbReference type="ARBA" id="ARBA00023136"/>
    </source>
</evidence>
<dbReference type="GO" id="GO:0046933">
    <property type="term" value="F:proton-transporting ATP synthase activity, rotational mechanism"/>
    <property type="evidence" value="ECO:0007669"/>
    <property type="project" value="UniProtKB-UniRule"/>
</dbReference>
<evidence type="ECO:0000256" key="4">
    <source>
        <dbReference type="ARBA" id="ARBA00022547"/>
    </source>
</evidence>
<evidence type="ECO:0000256" key="1">
    <source>
        <dbReference type="ARBA" id="ARBA00004141"/>
    </source>
</evidence>
<comment type="caution">
    <text evidence="13">The sequence shown here is derived from an EMBL/GenBank/DDBJ whole genome shotgun (WGS) entry which is preliminary data.</text>
</comment>
<dbReference type="PANTHER" id="PTHR42823">
    <property type="entry name" value="ATP SYNTHASE SUBUNIT A, CHLOROPLASTIC"/>
    <property type="match status" value="1"/>
</dbReference>
<keyword evidence="7 11" id="KW-1133">Transmembrane helix</keyword>
<keyword evidence="10 11" id="KW-0066">ATP synthesis</keyword>
<keyword evidence="6 11" id="KW-0375">Hydrogen ion transport</keyword>